<evidence type="ECO:0000256" key="1">
    <source>
        <dbReference type="SAM" id="Coils"/>
    </source>
</evidence>
<dbReference type="GO" id="GO:0005846">
    <property type="term" value="C:nuclear cap binding complex"/>
    <property type="evidence" value="ECO:0007669"/>
    <property type="project" value="InterPro"/>
</dbReference>
<dbReference type="Pfam" id="PF09088">
    <property type="entry name" value="MIF4G_like"/>
    <property type="match status" value="1"/>
</dbReference>
<evidence type="ECO:0000313" key="5">
    <source>
        <dbReference type="EMBL" id="GBF87915.1"/>
    </source>
</evidence>
<dbReference type="PANTHER" id="PTHR12412:SF2">
    <property type="entry name" value="NUCLEAR CAP-BINDING PROTEIN SUBUNIT 1"/>
    <property type="match status" value="1"/>
</dbReference>
<dbReference type="InterPro" id="IPR015172">
    <property type="entry name" value="MIF4G-like_typ-1"/>
</dbReference>
<reference evidence="5 6" key="1">
    <citation type="journal article" date="2018" name="Sci. Rep.">
        <title>Raphidocelis subcapitata (=Pseudokirchneriella subcapitata) provides an insight into genome evolution and environmental adaptations in the Sphaeropleales.</title>
        <authorList>
            <person name="Suzuki S."/>
            <person name="Yamaguchi H."/>
            <person name="Nakajima N."/>
            <person name="Kawachi M."/>
        </authorList>
    </citation>
    <scope>NUCLEOTIDE SEQUENCE [LARGE SCALE GENOMIC DNA]</scope>
    <source>
        <strain evidence="5 6">NIES-35</strain>
    </source>
</reference>
<dbReference type="GO" id="GO:0000184">
    <property type="term" value="P:nuclear-transcribed mRNA catabolic process, nonsense-mediated decay"/>
    <property type="evidence" value="ECO:0007669"/>
    <property type="project" value="TreeGrafter"/>
</dbReference>
<keyword evidence="6" id="KW-1185">Reference proteome</keyword>
<evidence type="ECO:0000259" key="4">
    <source>
        <dbReference type="Pfam" id="PF09090"/>
    </source>
</evidence>
<accession>A0A2V0NSV3</accession>
<dbReference type="InterPro" id="IPR027159">
    <property type="entry name" value="CBP80"/>
</dbReference>
<evidence type="ECO:0000259" key="3">
    <source>
        <dbReference type="Pfam" id="PF09088"/>
    </source>
</evidence>
<gene>
    <name evidence="5" type="ORF">Rsub_00627</name>
</gene>
<dbReference type="GO" id="GO:0006406">
    <property type="term" value="P:mRNA export from nucleus"/>
    <property type="evidence" value="ECO:0007669"/>
    <property type="project" value="InterPro"/>
</dbReference>
<feature type="region of interest" description="Disordered" evidence="2">
    <location>
        <begin position="1"/>
        <end position="58"/>
    </location>
</feature>
<evidence type="ECO:0000256" key="2">
    <source>
        <dbReference type="SAM" id="MobiDB-lite"/>
    </source>
</evidence>
<feature type="compositionally biased region" description="Basic and acidic residues" evidence="2">
    <location>
        <begin position="1"/>
        <end position="27"/>
    </location>
</feature>
<feature type="compositionally biased region" description="Basic and acidic residues" evidence="2">
    <location>
        <begin position="48"/>
        <end position="58"/>
    </location>
</feature>
<feature type="compositionally biased region" description="Low complexity" evidence="2">
    <location>
        <begin position="573"/>
        <end position="595"/>
    </location>
</feature>
<feature type="compositionally biased region" description="Low complexity" evidence="2">
    <location>
        <begin position="603"/>
        <end position="614"/>
    </location>
</feature>
<dbReference type="SUPFAM" id="SSF48371">
    <property type="entry name" value="ARM repeat"/>
    <property type="match status" value="3"/>
</dbReference>
<dbReference type="PANTHER" id="PTHR12412">
    <property type="entry name" value="CAP BINDING PROTEIN"/>
    <property type="match status" value="1"/>
</dbReference>
<dbReference type="InterPro" id="IPR016024">
    <property type="entry name" value="ARM-type_fold"/>
</dbReference>
<sequence>MSHRGGEDRRPRWQDRRHDRGPSDRQRGPPGSAGQDRYHQGRTGHKRGREEGPPEDPKRAVIRSLLRLGEPQDSRDTPEGTIMPAVNALRRELGRKTPGLEELVIEAAVGASTKTTHLALVVGLLRLWEQKWVDALAAAAVEDCSRALAAGGPGRDRARLLVRWLACLVAPGVVSGASVARLLGELLDAARAGAEAGAGDGGGAAWQPWADHLAYCAVAALPWAGGDLADAAPDELGAVLEAAEAYMAARPAARDEGLSPWLPGILPEGDAVSGADSGGASFLGELWDAVRACQQEHSWQVASVPRGLASTFAQQLARGAEGDGAPPPFELPRLDPPRAPPAGAAASGTALRAAYPPRGGLVLLPRDKVECGRPSVERFVQEEYILDSIAAYDGRRVELASLLVSRLPLPYDGTGVLVETLLGAMARLPAPALRQVAYATLLMDVCKLARESPKYMAAWVRAAYDRAGALDPELRGRVAEYLAHHLSNFQWLWGWERWDAVLAQPPGHPQRAFCADVLRRMVGLSYWEHLKDGWAEAVDPETRATQRIKKFLPAEWEGMLGPKPEIAPLPGTEPAVQQQPQQQDADMQEAAAAKGEQQEAEEQQQQQRQQQQQEAEVEAITPETEWAVRLLSVLRSRKSQGLPHSVQDVRAWMHETGMQEQLGGPAAAATAAVRAVLAAGAKTPTHLAVMVERYGALLRGLADDADTAAGMQAGAAGGPGSAALLGAVAAGYARHPARLALAVDRLQSAGIVSPAAVVAWALQWEWLQLGPPRDPTRAGALLGMLRGALAAALSAEGAAHEEAERQGADVREAEAQLRAAAEEVERIRERDSLAAIADGADGAQRSSARLDFALRAEAAATARHGAARDVLEQLTAKVTAAGPALHEALLALYSGLASRLAAGSDGDGGEDGSGGAADGPRAQALAQARSFARWLALPSQAVAGELRALLQAGSAAEDARQALLGPLGLLD</sequence>
<dbReference type="AlphaFoldDB" id="A0A2V0NSV3"/>
<dbReference type="EMBL" id="BDRX01000002">
    <property type="protein sequence ID" value="GBF87915.1"/>
    <property type="molecule type" value="Genomic_DNA"/>
</dbReference>
<dbReference type="InterPro" id="IPR015174">
    <property type="entry name" value="MIF4G-like_typ-2"/>
</dbReference>
<organism evidence="5 6">
    <name type="scientific">Raphidocelis subcapitata</name>
    <dbReference type="NCBI Taxonomy" id="307507"/>
    <lineage>
        <taxon>Eukaryota</taxon>
        <taxon>Viridiplantae</taxon>
        <taxon>Chlorophyta</taxon>
        <taxon>core chlorophytes</taxon>
        <taxon>Chlorophyceae</taxon>
        <taxon>CS clade</taxon>
        <taxon>Sphaeropleales</taxon>
        <taxon>Selenastraceae</taxon>
        <taxon>Raphidocelis</taxon>
    </lineage>
</organism>
<keyword evidence="1" id="KW-0175">Coiled coil</keyword>
<dbReference type="Gene3D" id="1.25.40.180">
    <property type="match status" value="3"/>
</dbReference>
<dbReference type="Pfam" id="PF09090">
    <property type="entry name" value="MIF4G_like_2"/>
    <property type="match status" value="1"/>
</dbReference>
<proteinExistence type="predicted"/>
<dbReference type="InParanoid" id="A0A2V0NSV3"/>
<protein>
    <submittedName>
        <fullName evidence="5">Nuclear cap-binding subunit 1</fullName>
    </submittedName>
</protein>
<feature type="domain" description="MIF4G-like type 1" evidence="3">
    <location>
        <begin position="415"/>
        <end position="532"/>
    </location>
</feature>
<dbReference type="OrthoDB" id="10252707at2759"/>
<dbReference type="FunCoup" id="A0A2V0NSV3">
    <property type="interactions" value="2183"/>
</dbReference>
<dbReference type="Proteomes" id="UP000247498">
    <property type="component" value="Unassembled WGS sequence"/>
</dbReference>
<dbReference type="STRING" id="307507.A0A2V0NSV3"/>
<comment type="caution">
    <text evidence="5">The sequence shown here is derived from an EMBL/GenBank/DDBJ whole genome shotgun (WGS) entry which is preliminary data.</text>
</comment>
<dbReference type="GO" id="GO:0005634">
    <property type="term" value="C:nucleus"/>
    <property type="evidence" value="ECO:0007669"/>
    <property type="project" value="TreeGrafter"/>
</dbReference>
<feature type="domain" description="MIF4G-like type 2" evidence="4">
    <location>
        <begin position="622"/>
        <end position="795"/>
    </location>
</feature>
<feature type="region of interest" description="Disordered" evidence="2">
    <location>
        <begin position="559"/>
        <end position="618"/>
    </location>
</feature>
<dbReference type="GO" id="GO:0000339">
    <property type="term" value="F:RNA cap binding"/>
    <property type="evidence" value="ECO:0007669"/>
    <property type="project" value="InterPro"/>
</dbReference>
<feature type="coiled-coil region" evidence="1">
    <location>
        <begin position="803"/>
        <end position="830"/>
    </location>
</feature>
<name>A0A2V0NSV3_9CHLO</name>
<evidence type="ECO:0000313" key="6">
    <source>
        <dbReference type="Proteomes" id="UP000247498"/>
    </source>
</evidence>
<dbReference type="GO" id="GO:0003729">
    <property type="term" value="F:mRNA binding"/>
    <property type="evidence" value="ECO:0007669"/>
    <property type="project" value="TreeGrafter"/>
</dbReference>